<name>A0A5C6RMH7_9BACT</name>
<sequence length="212" mass="23779">MRPERKSRLLSVAARRQPNLTVILENVHDPHNIGAVLRSCDSVGIREVFILYTAPDLAHNRIEIGRNASSGARKWLDIHMYHDVEACFKHVKSNYEHIWATHLGEAAVDLYDIDFTGSVALLFGNEHDGVSGESLAHATGNFIIPQMGMVQSLNISVACAVTLYEALRQRRAADMYGAGNLLSASERDALQEAYLERHTRKNYNKFVRPKQP</sequence>
<evidence type="ECO:0000256" key="4">
    <source>
        <dbReference type="ARBA" id="ARBA00022691"/>
    </source>
</evidence>
<evidence type="ECO:0000256" key="6">
    <source>
        <dbReference type="ARBA" id="ARBA00022884"/>
    </source>
</evidence>
<dbReference type="SUPFAM" id="SSF75217">
    <property type="entry name" value="alpha/beta knot"/>
    <property type="match status" value="1"/>
</dbReference>
<keyword evidence="1 7" id="KW-0820">tRNA-binding</keyword>
<evidence type="ECO:0000313" key="10">
    <source>
        <dbReference type="Proteomes" id="UP000321580"/>
    </source>
</evidence>
<proteinExistence type="inferred from homology"/>
<evidence type="ECO:0000256" key="3">
    <source>
        <dbReference type="ARBA" id="ARBA00022679"/>
    </source>
</evidence>
<comment type="similarity">
    <text evidence="7">Belongs to the class IV-like SAM-binding methyltransferase superfamily. RNA methyltransferase TrmH family.</text>
</comment>
<feature type="binding site" evidence="7">
    <location>
        <position position="101"/>
    </location>
    <ligand>
        <name>S-adenosyl-L-methionine</name>
        <dbReference type="ChEBI" id="CHEBI:59789"/>
    </ligand>
</feature>
<keyword evidence="2 7" id="KW-0489">Methyltransferase</keyword>
<feature type="domain" description="tRNA/rRNA methyltransferase SpoU type" evidence="8">
    <location>
        <begin position="20"/>
        <end position="164"/>
    </location>
</feature>
<dbReference type="PANTHER" id="PTHR43453">
    <property type="entry name" value="RRNA METHYLASE-LIKE"/>
    <property type="match status" value="1"/>
</dbReference>
<comment type="caution">
    <text evidence="7">Lacks conserved residue(s) required for the propagation of feature annotation.</text>
</comment>
<gene>
    <name evidence="7" type="primary">trmH</name>
    <name evidence="9" type="ORF">FRY97_09585</name>
</gene>
<keyword evidence="5 7" id="KW-0819">tRNA processing</keyword>
<dbReference type="GO" id="GO:0000049">
    <property type="term" value="F:tRNA binding"/>
    <property type="evidence" value="ECO:0007669"/>
    <property type="project" value="UniProtKB-UniRule"/>
</dbReference>
<dbReference type="HAMAP" id="MF_02060">
    <property type="entry name" value="tRNA_methyltr_TrmH"/>
    <property type="match status" value="1"/>
</dbReference>
<dbReference type="InterPro" id="IPR029026">
    <property type="entry name" value="tRNA_m1G_MTases_N"/>
</dbReference>
<evidence type="ECO:0000256" key="5">
    <source>
        <dbReference type="ARBA" id="ARBA00022694"/>
    </source>
</evidence>
<feature type="binding site" evidence="7">
    <location>
        <position position="144"/>
    </location>
    <ligand>
        <name>S-adenosyl-L-methionine</name>
        <dbReference type="ChEBI" id="CHEBI:59789"/>
    </ligand>
</feature>
<dbReference type="InterPro" id="IPR033671">
    <property type="entry name" value="TrmH"/>
</dbReference>
<dbReference type="InterPro" id="IPR001537">
    <property type="entry name" value="SpoU_MeTrfase"/>
</dbReference>
<evidence type="ECO:0000313" key="9">
    <source>
        <dbReference type="EMBL" id="TXB63413.1"/>
    </source>
</evidence>
<dbReference type="CDD" id="cd18092">
    <property type="entry name" value="SpoU-like_TrmH"/>
    <property type="match status" value="1"/>
</dbReference>
<dbReference type="EMBL" id="VOOR01000016">
    <property type="protein sequence ID" value="TXB63413.1"/>
    <property type="molecule type" value="Genomic_DNA"/>
</dbReference>
<comment type="caution">
    <text evidence="9">The sequence shown here is derived from an EMBL/GenBank/DDBJ whole genome shotgun (WGS) entry which is preliminary data.</text>
</comment>
<dbReference type="GO" id="GO:0141100">
    <property type="term" value="F:tRNA (guanine(18)-2'-O)-methyltransferase activity"/>
    <property type="evidence" value="ECO:0007669"/>
    <property type="project" value="UniProtKB-UniRule"/>
</dbReference>
<accession>A0A5C6RMH7</accession>
<keyword evidence="6 7" id="KW-0694">RNA-binding</keyword>
<dbReference type="Pfam" id="PF00588">
    <property type="entry name" value="SpoU_methylase"/>
    <property type="match status" value="1"/>
</dbReference>
<dbReference type="EC" id="2.1.1.34" evidence="7"/>
<evidence type="ECO:0000256" key="2">
    <source>
        <dbReference type="ARBA" id="ARBA00022603"/>
    </source>
</evidence>
<keyword evidence="10" id="KW-1185">Reference proteome</keyword>
<dbReference type="PANTHER" id="PTHR43453:SF1">
    <property type="entry name" value="TRNA_RRNA METHYLTRANSFERASE SPOU TYPE DOMAIN-CONTAINING PROTEIN"/>
    <property type="match status" value="1"/>
</dbReference>
<reference evidence="9 10" key="1">
    <citation type="submission" date="2019-08" db="EMBL/GenBank/DDBJ databases">
        <title>Genome of Phaeodactylibacter luteus.</title>
        <authorList>
            <person name="Bowman J.P."/>
        </authorList>
    </citation>
    <scope>NUCLEOTIDE SEQUENCE [LARGE SCALE GENOMIC DNA]</scope>
    <source>
        <strain evidence="9 10">KCTC 42180</strain>
    </source>
</reference>
<dbReference type="GO" id="GO:0002938">
    <property type="term" value="P:tRNA guanine ribose methylation"/>
    <property type="evidence" value="ECO:0007669"/>
    <property type="project" value="UniProtKB-UniRule"/>
</dbReference>
<dbReference type="InterPro" id="IPR029028">
    <property type="entry name" value="Alpha/beta_knot_MTases"/>
</dbReference>
<evidence type="ECO:0000259" key="8">
    <source>
        <dbReference type="Pfam" id="PF00588"/>
    </source>
</evidence>
<feature type="binding site" evidence="7">
    <location>
        <position position="153"/>
    </location>
    <ligand>
        <name>S-adenosyl-L-methionine</name>
        <dbReference type="ChEBI" id="CHEBI:59789"/>
    </ligand>
</feature>
<evidence type="ECO:0000256" key="1">
    <source>
        <dbReference type="ARBA" id="ARBA00022555"/>
    </source>
</evidence>
<comment type="catalytic activity">
    <reaction evidence="7">
        <text>guanosine(18) in tRNA + S-adenosyl-L-methionine = 2'-O-methylguanosine(18) in tRNA + S-adenosyl-L-homocysteine + H(+)</text>
        <dbReference type="Rhea" id="RHEA:20077"/>
        <dbReference type="Rhea" id="RHEA-COMP:10190"/>
        <dbReference type="Rhea" id="RHEA-COMP:10192"/>
        <dbReference type="ChEBI" id="CHEBI:15378"/>
        <dbReference type="ChEBI" id="CHEBI:57856"/>
        <dbReference type="ChEBI" id="CHEBI:59789"/>
        <dbReference type="ChEBI" id="CHEBI:74269"/>
        <dbReference type="ChEBI" id="CHEBI:74445"/>
        <dbReference type="EC" id="2.1.1.34"/>
    </reaction>
</comment>
<evidence type="ECO:0000256" key="7">
    <source>
        <dbReference type="HAMAP-Rule" id="MF_02060"/>
    </source>
</evidence>
<dbReference type="OrthoDB" id="9794400at2"/>
<organism evidence="9 10">
    <name type="scientific">Phaeodactylibacter luteus</name>
    <dbReference type="NCBI Taxonomy" id="1564516"/>
    <lineage>
        <taxon>Bacteria</taxon>
        <taxon>Pseudomonadati</taxon>
        <taxon>Bacteroidota</taxon>
        <taxon>Saprospiria</taxon>
        <taxon>Saprospirales</taxon>
        <taxon>Haliscomenobacteraceae</taxon>
        <taxon>Phaeodactylibacter</taxon>
    </lineage>
</organism>
<keyword evidence="3 7" id="KW-0808">Transferase</keyword>
<protein>
    <recommendedName>
        <fullName evidence="7">tRNA (guanosine(18)-2'-O)-methyltransferase</fullName>
        <ecNumber evidence="7">2.1.1.34</ecNumber>
    </recommendedName>
    <alternativeName>
        <fullName evidence="7">tRNA [Gm18] methyltransferase</fullName>
    </alternativeName>
</protein>
<comment type="function">
    <text evidence="7">Catalyzes the 2'-O methylation of guanosine at position 18 in tRNA.</text>
</comment>
<dbReference type="Proteomes" id="UP000321580">
    <property type="component" value="Unassembled WGS sequence"/>
</dbReference>
<keyword evidence="4 7" id="KW-0949">S-adenosyl-L-methionine</keyword>
<dbReference type="AlphaFoldDB" id="A0A5C6RMH7"/>
<dbReference type="Gene3D" id="3.40.1280.10">
    <property type="match status" value="1"/>
</dbReference>